<evidence type="ECO:0000256" key="16">
    <source>
        <dbReference type="SAM" id="Phobius"/>
    </source>
</evidence>
<evidence type="ECO:0000256" key="7">
    <source>
        <dbReference type="ARBA" id="ARBA00022989"/>
    </source>
</evidence>
<keyword evidence="5" id="KW-0256">Endoplasmic reticulum</keyword>
<reference evidence="18 19" key="1">
    <citation type="submission" date="2025-05" db="UniProtKB">
        <authorList>
            <consortium name="RefSeq"/>
        </authorList>
    </citation>
    <scope>IDENTIFICATION</scope>
    <source>
        <tissue evidence="18 19">Blood</tissue>
    </source>
</reference>
<comment type="similarity">
    <text evidence="10">Belongs to the SPTSS family. SPTSSB subfamily.</text>
</comment>
<keyword evidence="4 16" id="KW-0812">Transmembrane</keyword>
<dbReference type="RefSeq" id="XP_060539038.1">
    <property type="nucleotide sequence ID" value="XM_060683055.1"/>
</dbReference>
<evidence type="ECO:0000256" key="3">
    <source>
        <dbReference type="ARBA" id="ARBA00004991"/>
    </source>
</evidence>
<evidence type="ECO:0000256" key="2">
    <source>
        <dbReference type="ARBA" id="ARBA00004760"/>
    </source>
</evidence>
<dbReference type="RefSeq" id="XP_060539039.1">
    <property type="nucleotide sequence ID" value="XM_060683056.1"/>
</dbReference>
<evidence type="ECO:0000313" key="18">
    <source>
        <dbReference type="RefSeq" id="XP_060539038.1"/>
    </source>
</evidence>
<evidence type="ECO:0000313" key="19">
    <source>
        <dbReference type="RefSeq" id="XP_060539039.1"/>
    </source>
</evidence>
<comment type="pathway">
    <text evidence="3">Sphingolipid metabolism.</text>
</comment>
<comment type="subunit">
    <text evidence="15">Component of the serine palmitoyltransferase (SPT) complex, which is composed of SPTLC1, SPTLC2 or SPTLC3 and SPTSSA or SPTSSB. The heterodimer consisting of SPTLC1 and SPTLC2/SPTLC3 forms the catalytic core of the enzyme, while SPTSSA or SPTSSB subunits determine substrate specificity. SPT also interacts with ORMDL proteins, especially ORMDL3, which negatively regulate SPT activity in the presence of ceramides.</text>
</comment>
<evidence type="ECO:0000256" key="10">
    <source>
        <dbReference type="ARBA" id="ARBA00038059"/>
    </source>
</evidence>
<evidence type="ECO:0000256" key="15">
    <source>
        <dbReference type="ARBA" id="ARBA00046416"/>
    </source>
</evidence>
<proteinExistence type="inferred from homology"/>
<dbReference type="Pfam" id="PF11779">
    <property type="entry name" value="SPT_ssu-like"/>
    <property type="match status" value="1"/>
</dbReference>
<dbReference type="PANTHER" id="PTHR28612:SF1">
    <property type="entry name" value="SERINE PALMITOYLTRANSFERASE SMALL SUBUNIT B"/>
    <property type="match status" value="1"/>
</dbReference>
<accession>A0ABM3YSF1</accession>
<keyword evidence="7 16" id="KW-1133">Transmembrane helix</keyword>
<evidence type="ECO:0000256" key="9">
    <source>
        <dbReference type="ARBA" id="ARBA00023136"/>
    </source>
</evidence>
<evidence type="ECO:0000313" key="21">
    <source>
        <dbReference type="RefSeq" id="XP_060539041.1"/>
    </source>
</evidence>
<dbReference type="RefSeq" id="XP_060539040.1">
    <property type="nucleotide sequence ID" value="XM_060683057.1"/>
</dbReference>
<name>A0ABM3YSF1_PANGU</name>
<evidence type="ECO:0000256" key="4">
    <source>
        <dbReference type="ARBA" id="ARBA00022692"/>
    </source>
</evidence>
<evidence type="ECO:0000313" key="17">
    <source>
        <dbReference type="Proteomes" id="UP001652622"/>
    </source>
</evidence>
<keyword evidence="6" id="KW-0746">Sphingolipid metabolism</keyword>
<evidence type="ECO:0000256" key="13">
    <source>
        <dbReference type="ARBA" id="ARBA00042334"/>
    </source>
</evidence>
<keyword evidence="8" id="KW-0443">Lipid metabolism</keyword>
<dbReference type="PANTHER" id="PTHR28612">
    <property type="entry name" value="SERINE PALMITOYLTRANSFERASE SMALL SUBUNIT B"/>
    <property type="match status" value="1"/>
</dbReference>
<evidence type="ECO:0000256" key="1">
    <source>
        <dbReference type="ARBA" id="ARBA00004477"/>
    </source>
</evidence>
<evidence type="ECO:0000256" key="14">
    <source>
        <dbReference type="ARBA" id="ARBA00045772"/>
    </source>
</evidence>
<keyword evidence="17" id="KW-1185">Reference proteome</keyword>
<evidence type="ECO:0000256" key="12">
    <source>
        <dbReference type="ARBA" id="ARBA00041982"/>
    </source>
</evidence>
<evidence type="ECO:0000313" key="20">
    <source>
        <dbReference type="RefSeq" id="XP_060539040.1"/>
    </source>
</evidence>
<feature type="transmembrane region" description="Helical" evidence="16">
    <location>
        <begin position="32"/>
        <end position="49"/>
    </location>
</feature>
<sequence>MVDRITWLEFLNRKRGFLSFEPAMDLKKIKDYIHWLHFQYLLVTCSYVLEPWERSMFDTIIITVVAMVVYTAYVFIPIHVRLAFDFFSQVCGSQAENTL</sequence>
<comment type="subcellular location">
    <subcellularLocation>
        <location evidence="1">Endoplasmic reticulum membrane</location>
        <topology evidence="1">Multi-pass membrane protein</topology>
    </subcellularLocation>
</comment>
<dbReference type="GeneID" id="117678223"/>
<dbReference type="Proteomes" id="UP001652622">
    <property type="component" value="Unplaced"/>
</dbReference>
<gene>
    <name evidence="18 19 20 21" type="primary">SPTSSB</name>
</gene>
<evidence type="ECO:0000256" key="5">
    <source>
        <dbReference type="ARBA" id="ARBA00022824"/>
    </source>
</evidence>
<evidence type="ECO:0000256" key="11">
    <source>
        <dbReference type="ARBA" id="ARBA00041140"/>
    </source>
</evidence>
<dbReference type="InterPro" id="IPR024512">
    <property type="entry name" value="Ser_palmitoyltrfase_ssu-like"/>
</dbReference>
<keyword evidence="9 16" id="KW-0472">Membrane</keyword>
<evidence type="ECO:0000256" key="6">
    <source>
        <dbReference type="ARBA" id="ARBA00022919"/>
    </source>
</evidence>
<comment type="function">
    <text evidence="14">Component of the serine palmitoyltransferase multisubunit enzyme (SPT) that catalyzes the initial and rate-limiting step in sphingolipid biosynthesis by condensing L-serine and activated acyl-CoA (most commonly palmitoyl-CoA) to form long-chain bases. The SPT complex is composed of SPTLC1, SPTLC2 or SPTLC3 and SPTSSA or SPTSSB. Within this complex, the heterodimer consisting of SPTLC1 and SPTLC2/SPTLC3 forms the catalytic core. Within the SPT complex, SPTSSB stimulates the catalytic activity and plays a role in substrate specificity. SPT complexes with this subunit showing a preference for longer acyl-CoAs. The SPTLC1-SPTLC2-SPTSSB complex shows a strong preference for C18-CoA substrate, while the SPTLC1-SPTLC3-SPTSSB isozyme displays an ability to use a broader range of acyl-CoAs, without apparent preference.</text>
</comment>
<protein>
    <recommendedName>
        <fullName evidence="11">Serine palmitoyltransferase small subunit B</fullName>
    </recommendedName>
    <alternativeName>
        <fullName evidence="13">Protein ADMP</fullName>
    </alternativeName>
    <alternativeName>
        <fullName evidence="12">Small subunit of serine palmitoyltransferase B</fullName>
    </alternativeName>
</protein>
<dbReference type="RefSeq" id="XP_060539041.1">
    <property type="nucleotide sequence ID" value="XM_060683058.1"/>
</dbReference>
<feature type="transmembrane region" description="Helical" evidence="16">
    <location>
        <begin position="55"/>
        <end position="76"/>
    </location>
</feature>
<evidence type="ECO:0000256" key="8">
    <source>
        <dbReference type="ARBA" id="ARBA00023098"/>
    </source>
</evidence>
<comment type="pathway">
    <text evidence="2">Lipid metabolism; sphingolipid metabolism.</text>
</comment>
<organism evidence="17 19">
    <name type="scientific">Pantherophis guttatus</name>
    <name type="common">Corn snake</name>
    <name type="synonym">Elaphe guttata</name>
    <dbReference type="NCBI Taxonomy" id="94885"/>
    <lineage>
        <taxon>Eukaryota</taxon>
        <taxon>Metazoa</taxon>
        <taxon>Chordata</taxon>
        <taxon>Craniata</taxon>
        <taxon>Vertebrata</taxon>
        <taxon>Euteleostomi</taxon>
        <taxon>Lepidosauria</taxon>
        <taxon>Squamata</taxon>
        <taxon>Bifurcata</taxon>
        <taxon>Unidentata</taxon>
        <taxon>Episquamata</taxon>
        <taxon>Toxicofera</taxon>
        <taxon>Serpentes</taxon>
        <taxon>Colubroidea</taxon>
        <taxon>Colubridae</taxon>
        <taxon>Colubrinae</taxon>
        <taxon>Pantherophis</taxon>
    </lineage>
</organism>